<dbReference type="PANTHER" id="PTHR40980:SF3">
    <property type="entry name" value="TONB-DEPENDENT RECEPTOR-LIKE BETA-BARREL DOMAIN-CONTAINING PROTEIN"/>
    <property type="match status" value="1"/>
</dbReference>
<evidence type="ECO:0000256" key="9">
    <source>
        <dbReference type="PROSITE-ProRule" id="PRU01360"/>
    </source>
</evidence>
<dbReference type="Pfam" id="PF00593">
    <property type="entry name" value="TonB_dep_Rec_b-barrel"/>
    <property type="match status" value="1"/>
</dbReference>
<keyword evidence="7 9" id="KW-0472">Membrane</keyword>
<evidence type="ECO:0000256" key="3">
    <source>
        <dbReference type="ARBA" id="ARBA00022452"/>
    </source>
</evidence>
<keyword evidence="8 9" id="KW-0998">Cell outer membrane</keyword>
<dbReference type="Gene3D" id="2.40.170.20">
    <property type="entry name" value="TonB-dependent receptor, beta-barrel domain"/>
    <property type="match status" value="1"/>
</dbReference>
<gene>
    <name evidence="16" type="ORF">GGQ59_002954</name>
</gene>
<feature type="domain" description="TonB-dependent receptor plug" evidence="15">
    <location>
        <begin position="58"/>
        <end position="161"/>
    </location>
</feature>
<evidence type="ECO:0000256" key="4">
    <source>
        <dbReference type="ARBA" id="ARBA00022692"/>
    </source>
</evidence>
<keyword evidence="4 9" id="KW-0812">Transmembrane</keyword>
<dbReference type="PROSITE" id="PS00430">
    <property type="entry name" value="TONB_DEPENDENT_REC_1"/>
    <property type="match status" value="1"/>
</dbReference>
<evidence type="ECO:0000259" key="14">
    <source>
        <dbReference type="Pfam" id="PF00593"/>
    </source>
</evidence>
<dbReference type="EMBL" id="JACHOB010000011">
    <property type="protein sequence ID" value="MBB4660402.1"/>
    <property type="molecule type" value="Genomic_DNA"/>
</dbReference>
<dbReference type="Proteomes" id="UP000563524">
    <property type="component" value="Unassembled WGS sequence"/>
</dbReference>
<feature type="domain" description="TonB-dependent receptor-like beta-barrel" evidence="14">
    <location>
        <begin position="422"/>
        <end position="876"/>
    </location>
</feature>
<dbReference type="InterPro" id="IPR036942">
    <property type="entry name" value="Beta-barrel_TonB_sf"/>
</dbReference>
<evidence type="ECO:0000256" key="13">
    <source>
        <dbReference type="SAM" id="SignalP"/>
    </source>
</evidence>
<accession>A0A840I7B5</accession>
<evidence type="ECO:0000256" key="5">
    <source>
        <dbReference type="ARBA" id="ARBA00022729"/>
    </source>
</evidence>
<evidence type="ECO:0000256" key="2">
    <source>
        <dbReference type="ARBA" id="ARBA00022448"/>
    </source>
</evidence>
<dbReference type="InterPro" id="IPR012910">
    <property type="entry name" value="Plug_dom"/>
</dbReference>
<evidence type="ECO:0000313" key="17">
    <source>
        <dbReference type="Proteomes" id="UP000563524"/>
    </source>
</evidence>
<evidence type="ECO:0000256" key="12">
    <source>
        <dbReference type="RuleBase" id="RU003357"/>
    </source>
</evidence>
<evidence type="ECO:0000256" key="6">
    <source>
        <dbReference type="ARBA" id="ARBA00023077"/>
    </source>
</evidence>
<dbReference type="RefSeq" id="WP_183819912.1">
    <property type="nucleotide sequence ID" value="NZ_JACHOB010000011.1"/>
</dbReference>
<organism evidence="16 17">
    <name type="scientific">Parvularcula dongshanensis</name>
    <dbReference type="NCBI Taxonomy" id="1173995"/>
    <lineage>
        <taxon>Bacteria</taxon>
        <taxon>Pseudomonadati</taxon>
        <taxon>Pseudomonadota</taxon>
        <taxon>Alphaproteobacteria</taxon>
        <taxon>Parvularculales</taxon>
        <taxon>Parvularculaceae</taxon>
        <taxon>Parvularcula</taxon>
    </lineage>
</organism>
<keyword evidence="3 9" id="KW-1134">Transmembrane beta strand</keyword>
<dbReference type="PROSITE" id="PS01156">
    <property type="entry name" value="TONB_DEPENDENT_REC_2"/>
    <property type="match status" value="1"/>
</dbReference>
<dbReference type="InterPro" id="IPR037066">
    <property type="entry name" value="Plug_dom_sf"/>
</dbReference>
<dbReference type="GO" id="GO:0009279">
    <property type="term" value="C:cell outer membrane"/>
    <property type="evidence" value="ECO:0007669"/>
    <property type="project" value="UniProtKB-SubCell"/>
</dbReference>
<dbReference type="PROSITE" id="PS52016">
    <property type="entry name" value="TONB_DEPENDENT_REC_3"/>
    <property type="match status" value="1"/>
</dbReference>
<name>A0A840I7B5_9PROT</name>
<evidence type="ECO:0000256" key="11">
    <source>
        <dbReference type="PROSITE-ProRule" id="PRU10144"/>
    </source>
</evidence>
<feature type="chain" id="PRO_5032445849" evidence="13">
    <location>
        <begin position="23"/>
        <end position="909"/>
    </location>
</feature>
<comment type="similarity">
    <text evidence="9 12">Belongs to the TonB-dependent receptor family.</text>
</comment>
<reference evidence="16 17" key="1">
    <citation type="submission" date="2020-08" db="EMBL/GenBank/DDBJ databases">
        <title>Genomic Encyclopedia of Type Strains, Phase IV (KMG-IV): sequencing the most valuable type-strain genomes for metagenomic binning, comparative biology and taxonomic classification.</title>
        <authorList>
            <person name="Goeker M."/>
        </authorList>
    </citation>
    <scope>NUCLEOTIDE SEQUENCE [LARGE SCALE GENOMIC DNA]</scope>
    <source>
        <strain evidence="16 17">DSM 102850</strain>
    </source>
</reference>
<proteinExistence type="inferred from homology"/>
<feature type="short sequence motif" description="TonB box" evidence="10">
    <location>
        <begin position="39"/>
        <end position="45"/>
    </location>
</feature>
<keyword evidence="16" id="KW-0675">Receptor</keyword>
<evidence type="ECO:0000256" key="1">
    <source>
        <dbReference type="ARBA" id="ARBA00004571"/>
    </source>
</evidence>
<dbReference type="Gene3D" id="2.170.130.10">
    <property type="entry name" value="TonB-dependent receptor, plug domain"/>
    <property type="match status" value="1"/>
</dbReference>
<evidence type="ECO:0000256" key="7">
    <source>
        <dbReference type="ARBA" id="ARBA00023136"/>
    </source>
</evidence>
<evidence type="ECO:0000256" key="8">
    <source>
        <dbReference type="ARBA" id="ARBA00023237"/>
    </source>
</evidence>
<comment type="subcellular location">
    <subcellularLocation>
        <location evidence="1 9">Cell outer membrane</location>
        <topology evidence="1 9">Multi-pass membrane protein</topology>
    </subcellularLocation>
</comment>
<keyword evidence="5 13" id="KW-0732">Signal</keyword>
<dbReference type="PANTHER" id="PTHR40980">
    <property type="entry name" value="PLUG DOMAIN-CONTAINING PROTEIN"/>
    <property type="match status" value="1"/>
</dbReference>
<evidence type="ECO:0000256" key="10">
    <source>
        <dbReference type="PROSITE-ProRule" id="PRU10143"/>
    </source>
</evidence>
<dbReference type="Pfam" id="PF07715">
    <property type="entry name" value="Plug"/>
    <property type="match status" value="1"/>
</dbReference>
<dbReference type="InterPro" id="IPR039426">
    <property type="entry name" value="TonB-dep_rcpt-like"/>
</dbReference>
<dbReference type="InterPro" id="IPR010917">
    <property type="entry name" value="TonB_rcpt_CS"/>
</dbReference>
<dbReference type="AlphaFoldDB" id="A0A840I7B5"/>
<keyword evidence="17" id="KW-1185">Reference proteome</keyword>
<feature type="signal peptide" evidence="13">
    <location>
        <begin position="1"/>
        <end position="22"/>
    </location>
</feature>
<dbReference type="CDD" id="cd01347">
    <property type="entry name" value="ligand_gated_channel"/>
    <property type="match status" value="1"/>
</dbReference>
<keyword evidence="2 9" id="KW-0813">Transport</keyword>
<protein>
    <submittedName>
        <fullName evidence="16">TonB-dependent receptor</fullName>
    </submittedName>
</protein>
<sequence length="909" mass="99811">MGKLRAMLLAGAAVTAIGQAGAQENDDLEPTTQDEYEDTIIVTGSAYQRALADALNEKRNAGNIIEAVSTEDIGKLPEISIAESLARLPGLATNRDRGNGTELSIRGLGPDLSNTLLNGREIVSGEASRNVRYEQYPGELLTGAYVFKSPTASQVEGGVGGTVDLRTVRPLSYSDRRMVVNLRGSYFDLGDDIDDADTLGYTGSVSFIDQFANDTIGVAVGYARRVQPITTARTNVFPYVNSFSDLDGDGVVFDFPNQEFDGDAIPTGFEYLVRGGEDVRDGAVAAVQWQPNDQWEVNLDGFWSTFDFRENQRGMRVLQLPFGNSLFDAEGADGYVTALSAYQNENGGAEGDDFGLAIRTVNEEFTYNDDLYATGVNVAWENEGWRVEGDLAYSWTQRDAQFVTVQTEPHYIDESGTPNTYDNGQEVSFRTDGGVGSFTSNVDLTDPSINLPFTVEVPDSDTTTDELLSGKLDVAREFTGFLTALKFGARFTDREKELVARSDYPYLNPADRRAVPGNLLGDPLVGFGSFENVPSVLTYDIYGVIDELFGGIDPQQSSDDLITGWVVEENLTALYGQADFEFALGAIPVTGNVGARWVKTGVTSSGYQLIDNGDGNPAAPQPVVYENEFSDWLPSLNLSFNLTDNQKLRLALARAIARPALDDLRAGIGIYNYGTAEGYAGNPFLEPFRTDQIDLSYEYYFPNEGALTLAGFYKDVDTFIVRQTEFGVPLAGQPDADTNQLTQPVNGTGGYIQGIEASYQQPLSFLPSFLSNLGVYGNYTYIDSDISVNPAFVTGSYPLPGLSPHTFNGQLWYYDSGFEARFGYRYRDSFATELGDVPGQVLFNDSEEILDFQMSYTFQEGASLEGLRILFQANNLTNEPFQTYYANEAARARYEEFGRRFWAGFSYEF</sequence>
<feature type="short sequence motif" description="TonB C-terminal box" evidence="11">
    <location>
        <begin position="892"/>
        <end position="909"/>
    </location>
</feature>
<dbReference type="InterPro" id="IPR010104">
    <property type="entry name" value="TonB_rcpt_bac"/>
</dbReference>
<evidence type="ECO:0000259" key="15">
    <source>
        <dbReference type="Pfam" id="PF07715"/>
    </source>
</evidence>
<comment type="caution">
    <text evidence="16">The sequence shown here is derived from an EMBL/GenBank/DDBJ whole genome shotgun (WGS) entry which is preliminary data.</text>
</comment>
<keyword evidence="6 10" id="KW-0798">TonB box</keyword>
<dbReference type="NCBIfam" id="TIGR01782">
    <property type="entry name" value="TonB-Xanth-Caul"/>
    <property type="match status" value="1"/>
</dbReference>
<evidence type="ECO:0000313" key="16">
    <source>
        <dbReference type="EMBL" id="MBB4660402.1"/>
    </source>
</evidence>
<dbReference type="InterPro" id="IPR000531">
    <property type="entry name" value="Beta-barrel_TonB"/>
</dbReference>
<dbReference type="InterPro" id="IPR010916">
    <property type="entry name" value="TonB_box_CS"/>
</dbReference>
<dbReference type="SUPFAM" id="SSF56935">
    <property type="entry name" value="Porins"/>
    <property type="match status" value="1"/>
</dbReference>